<gene>
    <name evidence="5" type="ORF">SERN_1942</name>
</gene>
<protein>
    <submittedName>
        <fullName evidence="5">FMN reductase</fullName>
    </submittedName>
</protein>
<dbReference type="OrthoDB" id="1643408at2"/>
<feature type="domain" description="NADPH-dependent FMN reductase-like" evidence="4">
    <location>
        <begin position="1"/>
        <end position="149"/>
    </location>
</feature>
<dbReference type="InterPro" id="IPR029039">
    <property type="entry name" value="Flavoprotein-like_sf"/>
</dbReference>
<dbReference type="EMBL" id="RHPJ01000003">
    <property type="protein sequence ID" value="TGO04349.1"/>
    <property type="molecule type" value="Genomic_DNA"/>
</dbReference>
<dbReference type="PANTHER" id="PTHR43408">
    <property type="entry name" value="FMN REDUCTASE (NADPH)"/>
    <property type="match status" value="1"/>
</dbReference>
<keyword evidence="3" id="KW-0560">Oxidoreductase</keyword>
<evidence type="ECO:0000256" key="1">
    <source>
        <dbReference type="ARBA" id="ARBA00022630"/>
    </source>
</evidence>
<evidence type="ECO:0000259" key="4">
    <source>
        <dbReference type="Pfam" id="PF03358"/>
    </source>
</evidence>
<organism evidence="5 6">
    <name type="scientific">Serinibacter arcticus</name>
    <dbReference type="NCBI Taxonomy" id="1655435"/>
    <lineage>
        <taxon>Bacteria</taxon>
        <taxon>Bacillati</taxon>
        <taxon>Actinomycetota</taxon>
        <taxon>Actinomycetes</taxon>
        <taxon>Micrococcales</taxon>
        <taxon>Beutenbergiaceae</taxon>
        <taxon>Serinibacter</taxon>
    </lineage>
</organism>
<keyword evidence="6" id="KW-1185">Reference proteome</keyword>
<dbReference type="Gene3D" id="3.40.50.360">
    <property type="match status" value="1"/>
</dbReference>
<dbReference type="SUPFAM" id="SSF52218">
    <property type="entry name" value="Flavoproteins"/>
    <property type="match status" value="1"/>
</dbReference>
<dbReference type="PANTHER" id="PTHR43408:SF2">
    <property type="entry name" value="FMN REDUCTASE (NADPH)"/>
    <property type="match status" value="1"/>
</dbReference>
<keyword evidence="2" id="KW-0288">FMN</keyword>
<evidence type="ECO:0000256" key="3">
    <source>
        <dbReference type="ARBA" id="ARBA00023002"/>
    </source>
</evidence>
<sequence>MRLVGLSGGVGAPSSTTTVVRLVLDAATAQLRERGVDDVEVSVVEVRDVAVAAASETVGGLREPHLDAALRHLEEADALVVASPVFRGSYAGVFKAVLDLLEPGSLRGIPTALAATSGTTRHTLVTEHAMRPLMSYFGALTLPTTIVATPDDLVLGSRPVPELAARIARSAVELADAVVPGRTRMGA</sequence>
<dbReference type="InterPro" id="IPR051814">
    <property type="entry name" value="NAD(P)H-dep_FMN_reductase"/>
</dbReference>
<dbReference type="Pfam" id="PF03358">
    <property type="entry name" value="FMN_red"/>
    <property type="match status" value="1"/>
</dbReference>
<evidence type="ECO:0000313" key="5">
    <source>
        <dbReference type="EMBL" id="TGO04349.1"/>
    </source>
</evidence>
<dbReference type="Proteomes" id="UP000297318">
    <property type="component" value="Unassembled WGS sequence"/>
</dbReference>
<name>A0A4Z1DZK1_9MICO</name>
<dbReference type="RefSeq" id="WP_135849961.1">
    <property type="nucleotide sequence ID" value="NZ_RHPJ01000003.1"/>
</dbReference>
<accession>A0A4Z1DZK1</accession>
<keyword evidence="1" id="KW-0285">Flavoprotein</keyword>
<dbReference type="InterPro" id="IPR005025">
    <property type="entry name" value="FMN_Rdtase-like_dom"/>
</dbReference>
<proteinExistence type="predicted"/>
<comment type="caution">
    <text evidence="5">The sequence shown here is derived from an EMBL/GenBank/DDBJ whole genome shotgun (WGS) entry which is preliminary data.</text>
</comment>
<reference evidence="5 6" key="1">
    <citation type="submission" date="2018-11" db="EMBL/GenBank/DDBJ databases">
        <title>Complete genome sequencing of the Actinobacteria Serinibacter sp. K3-2.</title>
        <authorList>
            <person name="Rakitin A.L."/>
            <person name="Beletsky A.V."/>
            <person name="Mardanov A.V."/>
            <person name="Ravin N.V."/>
            <person name="Gromova A.S."/>
            <person name="Filippova S.N."/>
            <person name="Gal'Chenko V.F."/>
        </authorList>
    </citation>
    <scope>NUCLEOTIDE SEQUENCE [LARGE SCALE GENOMIC DNA]</scope>
    <source>
        <strain evidence="5 6">K3-2</strain>
    </source>
</reference>
<dbReference type="GO" id="GO:0016491">
    <property type="term" value="F:oxidoreductase activity"/>
    <property type="evidence" value="ECO:0007669"/>
    <property type="project" value="UniProtKB-KW"/>
</dbReference>
<evidence type="ECO:0000313" key="6">
    <source>
        <dbReference type="Proteomes" id="UP000297318"/>
    </source>
</evidence>
<evidence type="ECO:0000256" key="2">
    <source>
        <dbReference type="ARBA" id="ARBA00022643"/>
    </source>
</evidence>
<dbReference type="AlphaFoldDB" id="A0A4Z1DZK1"/>